<sequence length="71" mass="8242">MQQEQNIAGFLRRPVPAALLFRLAAKMEQRNVRQVKYDCVTVHPGRDKRRQREGAMKARSQIGELFLFATL</sequence>
<protein>
    <submittedName>
        <fullName evidence="1">Uncharacterized protein</fullName>
    </submittedName>
</protein>
<organism evidence="1 2">
    <name type="scientific">Paracidobacterium acidisoli</name>
    <dbReference type="NCBI Taxonomy" id="2303751"/>
    <lineage>
        <taxon>Bacteria</taxon>
        <taxon>Pseudomonadati</taxon>
        <taxon>Acidobacteriota</taxon>
        <taxon>Terriglobia</taxon>
        <taxon>Terriglobales</taxon>
        <taxon>Acidobacteriaceae</taxon>
        <taxon>Paracidobacterium</taxon>
    </lineage>
</organism>
<accession>A0A372ILD2</accession>
<keyword evidence="2" id="KW-1185">Reference proteome</keyword>
<gene>
    <name evidence="1" type="ORF">D0Y96_14910</name>
</gene>
<dbReference type="EMBL" id="QVQT01000005">
    <property type="protein sequence ID" value="RFU15736.1"/>
    <property type="molecule type" value="Genomic_DNA"/>
</dbReference>
<reference evidence="1 2" key="1">
    <citation type="submission" date="2018-08" db="EMBL/GenBank/DDBJ databases">
        <title>Acidipila sp. 4G-K13, an acidobacterium isolated from forest soil.</title>
        <authorList>
            <person name="Gao Z.-H."/>
            <person name="Qiu L.-H."/>
        </authorList>
    </citation>
    <scope>NUCLEOTIDE SEQUENCE [LARGE SCALE GENOMIC DNA]</scope>
    <source>
        <strain evidence="1 2">4G-K13</strain>
    </source>
</reference>
<dbReference type="Proteomes" id="UP000264702">
    <property type="component" value="Unassembled WGS sequence"/>
</dbReference>
<comment type="caution">
    <text evidence="1">The sequence shown here is derived from an EMBL/GenBank/DDBJ whole genome shotgun (WGS) entry which is preliminary data.</text>
</comment>
<evidence type="ECO:0000313" key="1">
    <source>
        <dbReference type="EMBL" id="RFU15736.1"/>
    </source>
</evidence>
<dbReference type="AlphaFoldDB" id="A0A372ILD2"/>
<name>A0A372ILD2_9BACT</name>
<proteinExistence type="predicted"/>
<evidence type="ECO:0000313" key="2">
    <source>
        <dbReference type="Proteomes" id="UP000264702"/>
    </source>
</evidence>